<evidence type="ECO:0000313" key="2">
    <source>
        <dbReference type="EMBL" id="MBZ0158235.1"/>
    </source>
</evidence>
<dbReference type="AlphaFoldDB" id="A0A953M3D7"/>
<protein>
    <submittedName>
        <fullName evidence="2">DUF2269 domain-containing protein</fullName>
    </submittedName>
</protein>
<dbReference type="Proteomes" id="UP000705867">
    <property type="component" value="Unassembled WGS sequence"/>
</dbReference>
<accession>A0A953M3D7</accession>
<dbReference type="EMBL" id="JAIOIV010000144">
    <property type="protein sequence ID" value="MBZ0158235.1"/>
    <property type="molecule type" value="Genomic_DNA"/>
</dbReference>
<feature type="transmembrane region" description="Helical" evidence="1">
    <location>
        <begin position="79"/>
        <end position="99"/>
    </location>
</feature>
<dbReference type="Pfam" id="PF10027">
    <property type="entry name" value="DUF2269"/>
    <property type="match status" value="1"/>
</dbReference>
<keyword evidence="1" id="KW-1133">Transmembrane helix</keyword>
<evidence type="ECO:0000313" key="3">
    <source>
        <dbReference type="Proteomes" id="UP000705867"/>
    </source>
</evidence>
<keyword evidence="1" id="KW-0472">Membrane</keyword>
<keyword evidence="1" id="KW-0812">Transmembrane</keyword>
<organism evidence="2 3">
    <name type="scientific">Candidatus Nitrobium versatile</name>
    <dbReference type="NCBI Taxonomy" id="2884831"/>
    <lineage>
        <taxon>Bacteria</taxon>
        <taxon>Pseudomonadati</taxon>
        <taxon>Nitrospirota</taxon>
        <taxon>Nitrospiria</taxon>
        <taxon>Nitrospirales</taxon>
        <taxon>Nitrospiraceae</taxon>
        <taxon>Candidatus Nitrobium</taxon>
    </lineage>
</organism>
<evidence type="ECO:0000256" key="1">
    <source>
        <dbReference type="SAM" id="Phobius"/>
    </source>
</evidence>
<gene>
    <name evidence="2" type="ORF">K8I29_18730</name>
</gene>
<name>A0A953M3D7_9BACT</name>
<reference evidence="2" key="2">
    <citation type="submission" date="2021-08" db="EMBL/GenBank/DDBJ databases">
        <authorList>
            <person name="Dalcin Martins P."/>
        </authorList>
    </citation>
    <scope>NUCLEOTIDE SEQUENCE</scope>
    <source>
        <strain evidence="2">MAG_39</strain>
    </source>
</reference>
<proteinExistence type="predicted"/>
<feature type="transmembrane region" description="Helical" evidence="1">
    <location>
        <begin position="38"/>
        <end position="59"/>
    </location>
</feature>
<dbReference type="InterPro" id="IPR018729">
    <property type="entry name" value="DUF2269_transmembrane"/>
</dbReference>
<feature type="transmembrane region" description="Helical" evidence="1">
    <location>
        <begin position="6"/>
        <end position="26"/>
    </location>
</feature>
<feature type="transmembrane region" description="Helical" evidence="1">
    <location>
        <begin position="156"/>
        <end position="176"/>
    </location>
</feature>
<reference evidence="2" key="1">
    <citation type="journal article" date="2021" name="bioRxiv">
        <title>Unraveling nitrogen, sulfur and carbon metabolic pathways and microbial community transcriptional responses to substrate deprivation and toxicity stresses in a bioreactor mimicking anoxic brackish coastal sediment conditions.</title>
        <authorList>
            <person name="Martins P.D."/>
            <person name="Echeveste M.J."/>
            <person name="Arshad A."/>
            <person name="Kurth J."/>
            <person name="Ouboter H."/>
            <person name="Jetten M.S.M."/>
            <person name="Welte C.U."/>
        </authorList>
    </citation>
    <scope>NUCLEOTIDE SEQUENCE</scope>
    <source>
        <strain evidence="2">MAG_39</strain>
    </source>
</reference>
<sequence length="180" mass="20189">MHVSSKWVIGELIGAVLAAVLLRAYHYPLLVSYQWHKLLHIAGAVLFLGNIVVTGVWMFMAGCTRSNPVLRFASRAVNWADAFFTVPGVFLVFVNGDILSVRWGGVFRTGWIAVSLVLFAVSGVIWGGFLLRYQHRLIVLSERQQAAEFFLVLRRWYALGILATVIPFLALALMVLKPRF</sequence>
<comment type="caution">
    <text evidence="2">The sequence shown here is derived from an EMBL/GenBank/DDBJ whole genome shotgun (WGS) entry which is preliminary data.</text>
</comment>
<feature type="transmembrane region" description="Helical" evidence="1">
    <location>
        <begin position="111"/>
        <end position="131"/>
    </location>
</feature>